<sequence length="238" mass="24498">MIHAMTGTDTEVGKTVATAVLAARSLSHGHSVAIYKPTQTGLGKSEPGDAQDVARWLGNPGQLSAFEGVRLRHPMAPVDAALCAGLDPAAVLPTLAQHVQQVGELDATHDVVIIEGAGGLLVELTAAGETIADLAQAVGASLVVAARPDLGTLNHTALTLEACSTRGFTRGTLLLGSYPEQPEPLHQRNLANLRNMAAGHGWDFAGALPAGLVRDPSRCRAALHEAAATLAWPCPGPC</sequence>
<feature type="binding site" evidence="1">
    <location>
        <position position="115"/>
    </location>
    <ligand>
        <name>Mg(2+)</name>
        <dbReference type="ChEBI" id="CHEBI:18420"/>
    </ligand>
</feature>
<comment type="subunit">
    <text evidence="1">Homodimer.</text>
</comment>
<dbReference type="NCBIfam" id="TIGR00347">
    <property type="entry name" value="bioD"/>
    <property type="match status" value="1"/>
</dbReference>
<gene>
    <name evidence="1 2" type="primary">bioD</name>
    <name evidence="2" type="ORF">ANI01nite_16960</name>
</gene>
<accession>A0ABQ0RL15</accession>
<keyword evidence="1" id="KW-0963">Cytoplasm</keyword>
<comment type="cofactor">
    <cofactor evidence="1">
        <name>Mg(2+)</name>
        <dbReference type="ChEBI" id="CHEBI:18420"/>
    </cofactor>
</comment>
<dbReference type="PANTHER" id="PTHR43210:SF5">
    <property type="entry name" value="DETHIOBIOTIN SYNTHETASE"/>
    <property type="match status" value="1"/>
</dbReference>
<keyword evidence="1" id="KW-0093">Biotin biosynthesis</keyword>
<keyword evidence="1" id="KW-0460">Magnesium</keyword>
<feature type="binding site" evidence="1">
    <location>
        <position position="49"/>
    </location>
    <ligand>
        <name>ATP</name>
        <dbReference type="ChEBI" id="CHEBI:30616"/>
    </ligand>
</feature>
<organism evidence="2 3">
    <name type="scientific">Glutamicibacter nicotianae</name>
    <name type="common">Arthrobacter nicotianae</name>
    <dbReference type="NCBI Taxonomy" id="37929"/>
    <lineage>
        <taxon>Bacteria</taxon>
        <taxon>Bacillati</taxon>
        <taxon>Actinomycetota</taxon>
        <taxon>Actinomycetes</taxon>
        <taxon>Micrococcales</taxon>
        <taxon>Micrococcaceae</taxon>
        <taxon>Glutamicibacter</taxon>
    </lineage>
</organism>
<keyword evidence="1" id="KW-0547">Nucleotide-binding</keyword>
<comment type="subcellular location">
    <subcellularLocation>
        <location evidence="1">Cytoplasm</location>
    </subcellularLocation>
</comment>
<dbReference type="HAMAP" id="MF_00336">
    <property type="entry name" value="BioD"/>
    <property type="match status" value="1"/>
</dbReference>
<protein>
    <recommendedName>
        <fullName evidence="1">ATP-dependent dethiobiotin synthetase BioD</fullName>
        <ecNumber evidence="1">6.3.3.3</ecNumber>
    </recommendedName>
    <alternativeName>
        <fullName evidence="1">DTB synthetase</fullName>
        <shortName evidence="1">DTBS</shortName>
    </alternativeName>
    <alternativeName>
        <fullName evidence="1">Dethiobiotin synthase</fullName>
    </alternativeName>
</protein>
<comment type="caution">
    <text evidence="1">Lacks conserved residue(s) required for the propagation of feature annotation.</text>
</comment>
<comment type="similarity">
    <text evidence="1">Belongs to the dethiobiotin synthetase family.</text>
</comment>
<feature type="binding site" evidence="1">
    <location>
        <begin position="115"/>
        <end position="118"/>
    </location>
    <ligand>
        <name>ATP</name>
        <dbReference type="ChEBI" id="CHEBI:30616"/>
    </ligand>
</feature>
<dbReference type="InterPro" id="IPR004472">
    <property type="entry name" value="DTB_synth_BioD"/>
</dbReference>
<dbReference type="Pfam" id="PF13500">
    <property type="entry name" value="AAA_26"/>
    <property type="match status" value="1"/>
</dbReference>
<reference evidence="2 3" key="1">
    <citation type="submission" date="2019-06" db="EMBL/GenBank/DDBJ databases">
        <title>Whole genome shotgun sequence of Glutamicibacter nicotianae NBRC 14234.</title>
        <authorList>
            <person name="Hosoyama A."/>
            <person name="Uohara A."/>
            <person name="Ohji S."/>
            <person name="Ichikawa N."/>
        </authorList>
    </citation>
    <scope>NUCLEOTIDE SEQUENCE [LARGE SCALE GENOMIC DNA]</scope>
    <source>
        <strain evidence="2 3">NBRC 14234</strain>
    </source>
</reference>
<feature type="binding site" evidence="1">
    <location>
        <begin position="11"/>
        <end position="16"/>
    </location>
    <ligand>
        <name>ATP</name>
        <dbReference type="ChEBI" id="CHEBI:30616"/>
    </ligand>
</feature>
<keyword evidence="1" id="KW-0436">Ligase</keyword>
<dbReference type="SUPFAM" id="SSF52540">
    <property type="entry name" value="P-loop containing nucleoside triphosphate hydrolases"/>
    <property type="match status" value="1"/>
</dbReference>
<feature type="binding site" evidence="1">
    <location>
        <position position="49"/>
    </location>
    <ligand>
        <name>Mg(2+)</name>
        <dbReference type="ChEBI" id="CHEBI:18420"/>
    </ligand>
</feature>
<dbReference type="CDD" id="cd03109">
    <property type="entry name" value="DTBS"/>
    <property type="match status" value="1"/>
</dbReference>
<dbReference type="Gene3D" id="3.40.50.300">
    <property type="entry name" value="P-loop containing nucleotide triphosphate hydrolases"/>
    <property type="match status" value="1"/>
</dbReference>
<feature type="binding site" evidence="1">
    <location>
        <position position="40"/>
    </location>
    <ligand>
        <name>substrate</name>
    </ligand>
</feature>
<dbReference type="PIRSF" id="PIRSF006755">
    <property type="entry name" value="DTB_synth"/>
    <property type="match status" value="1"/>
</dbReference>
<dbReference type="RefSeq" id="WP_141357393.1">
    <property type="nucleotide sequence ID" value="NZ_BAAAWM010000001.1"/>
</dbReference>
<dbReference type="InterPro" id="IPR027417">
    <property type="entry name" value="P-loop_NTPase"/>
</dbReference>
<name>A0ABQ0RL15_GLUNI</name>
<comment type="caution">
    <text evidence="2">The sequence shown here is derived from an EMBL/GenBank/DDBJ whole genome shotgun (WGS) entry which is preliminary data.</text>
</comment>
<keyword evidence="3" id="KW-1185">Reference proteome</keyword>
<evidence type="ECO:0000256" key="1">
    <source>
        <dbReference type="HAMAP-Rule" id="MF_00336"/>
    </source>
</evidence>
<dbReference type="EC" id="6.3.3.3" evidence="1"/>
<dbReference type="EMBL" id="BJNE01000006">
    <property type="protein sequence ID" value="GEC12493.1"/>
    <property type="molecule type" value="Genomic_DNA"/>
</dbReference>
<feature type="active site" evidence="1">
    <location>
        <position position="36"/>
    </location>
</feature>
<comment type="catalytic activity">
    <reaction evidence="1">
        <text>(7R,8S)-7,8-diammoniononanoate + CO2 + ATP = (4R,5S)-dethiobiotin + ADP + phosphate + 3 H(+)</text>
        <dbReference type="Rhea" id="RHEA:15805"/>
        <dbReference type="ChEBI" id="CHEBI:15378"/>
        <dbReference type="ChEBI" id="CHEBI:16526"/>
        <dbReference type="ChEBI" id="CHEBI:30616"/>
        <dbReference type="ChEBI" id="CHEBI:43474"/>
        <dbReference type="ChEBI" id="CHEBI:149469"/>
        <dbReference type="ChEBI" id="CHEBI:149473"/>
        <dbReference type="ChEBI" id="CHEBI:456216"/>
        <dbReference type="EC" id="6.3.3.3"/>
    </reaction>
</comment>
<proteinExistence type="inferred from homology"/>
<evidence type="ECO:0000313" key="3">
    <source>
        <dbReference type="Proteomes" id="UP000316242"/>
    </source>
</evidence>
<feature type="binding site" evidence="1">
    <location>
        <position position="15"/>
    </location>
    <ligand>
        <name>Mg(2+)</name>
        <dbReference type="ChEBI" id="CHEBI:18420"/>
    </ligand>
</feature>
<keyword evidence="1" id="KW-0067">ATP-binding</keyword>
<evidence type="ECO:0000313" key="2">
    <source>
        <dbReference type="EMBL" id="GEC12493.1"/>
    </source>
</evidence>
<comment type="function">
    <text evidence="1">Catalyzes a mechanistically unusual reaction, the ATP-dependent insertion of CO2 between the N7 and N8 nitrogen atoms of 7,8-diaminopelargonic acid (DAPA, also called 7,8-diammoniononanoate) to form a ureido ring.</text>
</comment>
<dbReference type="PANTHER" id="PTHR43210">
    <property type="entry name" value="DETHIOBIOTIN SYNTHETASE"/>
    <property type="match status" value="1"/>
</dbReference>
<keyword evidence="1" id="KW-0479">Metal-binding</keyword>
<dbReference type="Proteomes" id="UP000316242">
    <property type="component" value="Unassembled WGS sequence"/>
</dbReference>
<comment type="pathway">
    <text evidence="1">Cofactor biosynthesis; biotin biosynthesis; biotin from 7,8-diaminononanoate: step 1/2.</text>
</comment>
<feature type="binding site" evidence="1">
    <location>
        <begin position="176"/>
        <end position="177"/>
    </location>
    <ligand>
        <name>ATP</name>
        <dbReference type="ChEBI" id="CHEBI:30616"/>
    </ligand>
</feature>